<dbReference type="NCBIfam" id="NF001862">
    <property type="entry name" value="PRK00601.1"/>
    <property type="match status" value="1"/>
</dbReference>
<comment type="pathway">
    <text evidence="1 6">Pyrimidine metabolism; dUMP biosynthesis; dUMP from dCTP (dUTP route): step 2/2.</text>
</comment>
<dbReference type="Pfam" id="PF00692">
    <property type="entry name" value="dUTPase"/>
    <property type="match status" value="1"/>
</dbReference>
<dbReference type="PANTHER" id="PTHR11241">
    <property type="entry name" value="DEOXYURIDINE 5'-TRIPHOSPHATE NUCLEOTIDOHYDROLASE"/>
    <property type="match status" value="1"/>
</dbReference>
<evidence type="ECO:0000256" key="4">
    <source>
        <dbReference type="ARBA" id="ARBA00022801"/>
    </source>
</evidence>
<organism evidence="9 10">
    <name type="scientific">Phyllosticta citriasiana</name>
    <dbReference type="NCBI Taxonomy" id="595635"/>
    <lineage>
        <taxon>Eukaryota</taxon>
        <taxon>Fungi</taxon>
        <taxon>Dikarya</taxon>
        <taxon>Ascomycota</taxon>
        <taxon>Pezizomycotina</taxon>
        <taxon>Dothideomycetes</taxon>
        <taxon>Dothideomycetes incertae sedis</taxon>
        <taxon>Botryosphaeriales</taxon>
        <taxon>Phyllostictaceae</taxon>
        <taxon>Phyllosticta</taxon>
    </lineage>
</organism>
<keyword evidence="5 6" id="KW-0546">Nucleotide metabolism</keyword>
<name>A0ABR1KUL1_9PEZI</name>
<dbReference type="EMBL" id="JBBPHU010000002">
    <property type="protein sequence ID" value="KAK7521865.1"/>
    <property type="molecule type" value="Genomic_DNA"/>
</dbReference>
<evidence type="ECO:0000256" key="1">
    <source>
        <dbReference type="ARBA" id="ARBA00005142"/>
    </source>
</evidence>
<dbReference type="InterPro" id="IPR033704">
    <property type="entry name" value="dUTPase_trimeric"/>
</dbReference>
<evidence type="ECO:0000256" key="2">
    <source>
        <dbReference type="ARBA" id="ARBA00006581"/>
    </source>
</evidence>
<protein>
    <recommendedName>
        <fullName evidence="6">Deoxyuridine 5'-triphosphate nucleotidohydrolase</fullName>
        <shortName evidence="6">dUTPase</shortName>
        <ecNumber evidence="6">3.6.1.23</ecNumber>
    </recommendedName>
    <alternativeName>
        <fullName evidence="6">dUTP pyrophosphatase</fullName>
    </alternativeName>
</protein>
<dbReference type="Proteomes" id="UP001363622">
    <property type="component" value="Unassembled WGS sequence"/>
</dbReference>
<gene>
    <name evidence="9" type="ORF">IWZ03DRAFT_412047</name>
</gene>
<dbReference type="InterPro" id="IPR029054">
    <property type="entry name" value="dUTPase-like"/>
</dbReference>
<proteinExistence type="inferred from homology"/>
<dbReference type="Gene3D" id="2.70.40.10">
    <property type="match status" value="1"/>
</dbReference>
<evidence type="ECO:0000256" key="6">
    <source>
        <dbReference type="RuleBase" id="RU367024"/>
    </source>
</evidence>
<reference evidence="9 10" key="1">
    <citation type="submission" date="2024-04" db="EMBL/GenBank/DDBJ databases">
        <title>Phyllosticta paracitricarpa is synonymous to the EU quarantine fungus P. citricarpa based on phylogenomic analyses.</title>
        <authorList>
            <consortium name="Lawrence Berkeley National Laboratory"/>
            <person name="Van Ingen-Buijs V.A."/>
            <person name="Van Westerhoven A.C."/>
            <person name="Haridas S."/>
            <person name="Skiadas P."/>
            <person name="Martin F."/>
            <person name="Groenewald J.Z."/>
            <person name="Crous P.W."/>
            <person name="Seidl M.F."/>
        </authorList>
    </citation>
    <scope>NUCLEOTIDE SEQUENCE [LARGE SCALE GENOMIC DNA]</scope>
    <source>
        <strain evidence="9 10">CBS 123371</strain>
    </source>
</reference>
<keyword evidence="10" id="KW-1185">Reference proteome</keyword>
<dbReference type="CDD" id="cd07557">
    <property type="entry name" value="trimeric_dUTPase"/>
    <property type="match status" value="1"/>
</dbReference>
<evidence type="ECO:0000259" key="8">
    <source>
        <dbReference type="Pfam" id="PF00692"/>
    </source>
</evidence>
<accession>A0ABR1KUL1</accession>
<dbReference type="SUPFAM" id="SSF51283">
    <property type="entry name" value="dUTPase-like"/>
    <property type="match status" value="1"/>
</dbReference>
<comment type="similarity">
    <text evidence="2 6">Belongs to the dUTPase family.</text>
</comment>
<dbReference type="NCBIfam" id="TIGR00576">
    <property type="entry name" value="dut"/>
    <property type="match status" value="1"/>
</dbReference>
<keyword evidence="6" id="KW-0460">Magnesium</keyword>
<evidence type="ECO:0000313" key="9">
    <source>
        <dbReference type="EMBL" id="KAK7521865.1"/>
    </source>
</evidence>
<comment type="catalytic activity">
    <reaction evidence="6">
        <text>dUTP + H2O = dUMP + diphosphate + H(+)</text>
        <dbReference type="Rhea" id="RHEA:10248"/>
        <dbReference type="ChEBI" id="CHEBI:15377"/>
        <dbReference type="ChEBI" id="CHEBI:15378"/>
        <dbReference type="ChEBI" id="CHEBI:33019"/>
        <dbReference type="ChEBI" id="CHEBI:61555"/>
        <dbReference type="ChEBI" id="CHEBI:246422"/>
        <dbReference type="EC" id="3.6.1.23"/>
    </reaction>
</comment>
<feature type="region of interest" description="Disordered" evidence="7">
    <location>
        <begin position="1"/>
        <end position="43"/>
    </location>
</feature>
<dbReference type="EC" id="3.6.1.23" evidence="6"/>
<comment type="function">
    <text evidence="6">Involved in nucleotide metabolism via production of dUMP, the immediate precursor of thymidine nucleotides, and decreases the intracellular concentration of dUTP so that uracil cannot be incorporated into DNA.</text>
</comment>
<feature type="domain" description="dUTPase-like" evidence="8">
    <location>
        <begin position="86"/>
        <end position="213"/>
    </location>
</feature>
<evidence type="ECO:0000256" key="7">
    <source>
        <dbReference type="SAM" id="MobiDB-lite"/>
    </source>
</evidence>
<comment type="subunit">
    <text evidence="3 6">Homotrimer.</text>
</comment>
<comment type="cofactor">
    <cofactor evidence="6">
        <name>Mg(2+)</name>
        <dbReference type="ChEBI" id="CHEBI:18420"/>
    </cofactor>
</comment>
<dbReference type="PANTHER" id="PTHR11241:SF0">
    <property type="entry name" value="DEOXYURIDINE 5'-TRIPHOSPHATE NUCLEOTIDOHYDROLASE"/>
    <property type="match status" value="1"/>
</dbReference>
<comment type="caution">
    <text evidence="9">The sequence shown here is derived from an EMBL/GenBank/DDBJ whole genome shotgun (WGS) entry which is preliminary data.</text>
</comment>
<evidence type="ECO:0000256" key="5">
    <source>
        <dbReference type="ARBA" id="ARBA00023080"/>
    </source>
</evidence>
<sequence>MPSTIHSAVPVATPSHHDPPSEPSSPPHKRTKHIEPEPASSVDNPALVQASAVGDLSGNATPTPANVTTMAAAQETLQVQLVSKTAQLPKKGSTFAAGYDIYSSETVTIPKRGRGLVPTGIRIALPAGTYGRIAPRSGLAAKHGIDTLAGVIDADYRGDVGVLLANLSDEDFDITPGDRIAQLVVERIALPEIVAVEKLDETVRGAGGFGSTGGFGAAAATVEADAEKVAA</sequence>
<dbReference type="InterPro" id="IPR008181">
    <property type="entry name" value="dUTPase"/>
</dbReference>
<dbReference type="InterPro" id="IPR036157">
    <property type="entry name" value="dUTPase-like_sf"/>
</dbReference>
<keyword evidence="4 6" id="KW-0378">Hydrolase</keyword>
<keyword evidence="6" id="KW-0479">Metal-binding</keyword>
<evidence type="ECO:0000313" key="10">
    <source>
        <dbReference type="Proteomes" id="UP001363622"/>
    </source>
</evidence>
<evidence type="ECO:0000256" key="3">
    <source>
        <dbReference type="ARBA" id="ARBA00011233"/>
    </source>
</evidence>